<gene>
    <name evidence="2" type="ORF">C7380_11136</name>
</gene>
<keyword evidence="1" id="KW-1133">Transmembrane helix</keyword>
<dbReference type="AlphaFoldDB" id="A0AA45C692"/>
<evidence type="ECO:0000313" key="2">
    <source>
        <dbReference type="EMBL" id="PWJ91229.1"/>
    </source>
</evidence>
<feature type="transmembrane region" description="Helical" evidence="1">
    <location>
        <begin position="25"/>
        <end position="43"/>
    </location>
</feature>
<feature type="transmembrane region" description="Helical" evidence="1">
    <location>
        <begin position="55"/>
        <end position="76"/>
    </location>
</feature>
<accession>A0AA45C692</accession>
<dbReference type="EMBL" id="QGGI01000011">
    <property type="protein sequence ID" value="PWJ91229.1"/>
    <property type="molecule type" value="Genomic_DNA"/>
</dbReference>
<dbReference type="Proteomes" id="UP000245921">
    <property type="component" value="Unassembled WGS sequence"/>
</dbReference>
<proteinExistence type="predicted"/>
<protein>
    <submittedName>
        <fullName evidence="2">Uncharacterized protein</fullName>
    </submittedName>
</protein>
<keyword evidence="1" id="KW-0812">Transmembrane</keyword>
<sequence>MKNIFIILLSVISFSLTVIFFSYDLFYSLTLFIIGLTSFYGLFNNNHIWYHKSAHIIVASLMGIILFVFDLLKYLSNWLAYALDPNNFPTYNISIFIFGVICILLFRYEFNYLKKKK</sequence>
<keyword evidence="3" id="KW-1185">Reference proteome</keyword>
<comment type="caution">
    <text evidence="2">The sequence shown here is derived from an EMBL/GenBank/DDBJ whole genome shotgun (WGS) entry which is preliminary data.</text>
</comment>
<dbReference type="RefSeq" id="WP_109605053.1">
    <property type="nucleotide sequence ID" value="NZ_JAMHJO010000015.1"/>
</dbReference>
<evidence type="ECO:0000313" key="3">
    <source>
        <dbReference type="Proteomes" id="UP000245921"/>
    </source>
</evidence>
<evidence type="ECO:0000256" key="1">
    <source>
        <dbReference type="SAM" id="Phobius"/>
    </source>
</evidence>
<feature type="transmembrane region" description="Helical" evidence="1">
    <location>
        <begin position="88"/>
        <end position="108"/>
    </location>
</feature>
<name>A0AA45C692_9BACT</name>
<keyword evidence="1" id="KW-0472">Membrane</keyword>
<reference evidence="2 3" key="1">
    <citation type="submission" date="2018-05" db="EMBL/GenBank/DDBJ databases">
        <title>Genomic Encyclopedia of Type Strains, Phase IV (KMG-IV): sequencing the most valuable type-strain genomes for metagenomic binning, comparative biology and taxonomic classification.</title>
        <authorList>
            <person name="Goeker M."/>
        </authorList>
    </citation>
    <scope>NUCLEOTIDE SEQUENCE [LARGE SCALE GENOMIC DNA]</scope>
    <source>
        <strain evidence="2 3">DSM 24906</strain>
    </source>
</reference>
<organism evidence="2 3">
    <name type="scientific">Oceanotoga teriensis</name>
    <dbReference type="NCBI Taxonomy" id="515440"/>
    <lineage>
        <taxon>Bacteria</taxon>
        <taxon>Thermotogati</taxon>
        <taxon>Thermotogota</taxon>
        <taxon>Thermotogae</taxon>
        <taxon>Petrotogales</taxon>
        <taxon>Petrotogaceae</taxon>
        <taxon>Oceanotoga</taxon>
    </lineage>
</organism>